<keyword evidence="11" id="KW-1185">Reference proteome</keyword>
<feature type="transmembrane region" description="Helical" evidence="8">
    <location>
        <begin position="227"/>
        <end position="245"/>
    </location>
</feature>
<comment type="subcellular location">
    <subcellularLocation>
        <location evidence="1">Membrane</location>
    </subcellularLocation>
</comment>
<feature type="transmembrane region" description="Helical" evidence="8">
    <location>
        <begin position="361"/>
        <end position="381"/>
    </location>
</feature>
<reference evidence="10" key="1">
    <citation type="submission" date="2021-01" db="EMBL/GenBank/DDBJ databases">
        <title>Adiantum capillus-veneris genome.</title>
        <authorList>
            <person name="Fang Y."/>
            <person name="Liao Q."/>
        </authorList>
    </citation>
    <scope>NUCLEOTIDE SEQUENCE</scope>
    <source>
        <strain evidence="10">H3</strain>
        <tissue evidence="10">Leaf</tissue>
    </source>
</reference>
<dbReference type="InterPro" id="IPR013057">
    <property type="entry name" value="AA_transpt_TM"/>
</dbReference>
<dbReference type="GO" id="GO:0006865">
    <property type="term" value="P:amino acid transport"/>
    <property type="evidence" value="ECO:0007669"/>
    <property type="project" value="UniProtKB-KW"/>
</dbReference>
<evidence type="ECO:0000256" key="8">
    <source>
        <dbReference type="SAM" id="Phobius"/>
    </source>
</evidence>
<evidence type="ECO:0000256" key="4">
    <source>
        <dbReference type="ARBA" id="ARBA00022970"/>
    </source>
</evidence>
<evidence type="ECO:0000256" key="7">
    <source>
        <dbReference type="SAM" id="MobiDB-lite"/>
    </source>
</evidence>
<feature type="region of interest" description="Disordered" evidence="7">
    <location>
        <begin position="1"/>
        <end position="23"/>
    </location>
</feature>
<name>A0A9D4USU5_ADICA</name>
<keyword evidence="6 8" id="KW-0472">Membrane</keyword>
<feature type="transmembrane region" description="Helical" evidence="8">
    <location>
        <begin position="266"/>
        <end position="286"/>
    </location>
</feature>
<evidence type="ECO:0000256" key="1">
    <source>
        <dbReference type="ARBA" id="ARBA00004370"/>
    </source>
</evidence>
<evidence type="ECO:0000313" key="11">
    <source>
        <dbReference type="Proteomes" id="UP000886520"/>
    </source>
</evidence>
<proteinExistence type="predicted"/>
<keyword evidence="5 8" id="KW-1133">Transmembrane helix</keyword>
<gene>
    <name evidence="10" type="ORF">GOP47_0011263</name>
</gene>
<evidence type="ECO:0000256" key="5">
    <source>
        <dbReference type="ARBA" id="ARBA00022989"/>
    </source>
</evidence>
<feature type="transmembrane region" description="Helical" evidence="8">
    <location>
        <begin position="155"/>
        <end position="171"/>
    </location>
</feature>
<evidence type="ECO:0000256" key="2">
    <source>
        <dbReference type="ARBA" id="ARBA00022448"/>
    </source>
</evidence>
<evidence type="ECO:0000256" key="6">
    <source>
        <dbReference type="ARBA" id="ARBA00023136"/>
    </source>
</evidence>
<dbReference type="EMBL" id="JABFUD020000011">
    <property type="protein sequence ID" value="KAI5073250.1"/>
    <property type="molecule type" value="Genomic_DNA"/>
</dbReference>
<dbReference type="OrthoDB" id="40134at2759"/>
<feature type="transmembrane region" description="Helical" evidence="8">
    <location>
        <begin position="183"/>
        <end position="207"/>
    </location>
</feature>
<accession>A0A9D4USU5</accession>
<comment type="caution">
    <text evidence="10">The sequence shown here is derived from an EMBL/GenBank/DDBJ whole genome shotgun (WGS) entry which is preliminary data.</text>
</comment>
<dbReference type="Proteomes" id="UP000886520">
    <property type="component" value="Chromosome 11"/>
</dbReference>
<dbReference type="AlphaFoldDB" id="A0A9D4USU5"/>
<keyword evidence="2" id="KW-0813">Transport</keyword>
<evidence type="ECO:0000313" key="10">
    <source>
        <dbReference type="EMBL" id="KAI5073250.1"/>
    </source>
</evidence>
<protein>
    <recommendedName>
        <fullName evidence="9">Amino acid transporter transmembrane domain-containing protein</fullName>
    </recommendedName>
</protein>
<feature type="transmembrane region" description="Helical" evidence="8">
    <location>
        <begin position="418"/>
        <end position="440"/>
    </location>
</feature>
<keyword evidence="4" id="KW-0029">Amino-acid transport</keyword>
<dbReference type="Pfam" id="PF01490">
    <property type="entry name" value="Aa_trans"/>
    <property type="match status" value="1"/>
</dbReference>
<feature type="domain" description="Amino acid transporter transmembrane" evidence="9">
    <location>
        <begin position="32"/>
        <end position="444"/>
    </location>
</feature>
<organism evidence="10 11">
    <name type="scientific">Adiantum capillus-veneris</name>
    <name type="common">Maidenhair fern</name>
    <dbReference type="NCBI Taxonomy" id="13818"/>
    <lineage>
        <taxon>Eukaryota</taxon>
        <taxon>Viridiplantae</taxon>
        <taxon>Streptophyta</taxon>
        <taxon>Embryophyta</taxon>
        <taxon>Tracheophyta</taxon>
        <taxon>Polypodiopsida</taxon>
        <taxon>Polypodiidae</taxon>
        <taxon>Polypodiales</taxon>
        <taxon>Pteridineae</taxon>
        <taxon>Pteridaceae</taxon>
        <taxon>Vittarioideae</taxon>
        <taxon>Adiantum</taxon>
    </lineage>
</organism>
<keyword evidence="3 8" id="KW-0812">Transmembrane</keyword>
<evidence type="ECO:0000256" key="3">
    <source>
        <dbReference type="ARBA" id="ARBA00022692"/>
    </source>
</evidence>
<feature type="transmembrane region" description="Helical" evidence="8">
    <location>
        <begin position="113"/>
        <end position="135"/>
    </location>
</feature>
<sequence length="456" mass="50337">MEDVEMEVGKAQDSSAMSESALPSLPHPGPSKGTWLHAGYHLTTGTAGASTPNLPAALAGLGWGPGVFFLTMFAIASYYAYYLLILILDRFEKTGRRYQHYGEVSKELIGRRWTIYAVAPLQFVVCFTTVVSFVLLGGQSLKAICYDYSQPSMSLRLPMFIVIFGIASTILSQTPTFHSLRHLNLVSFVSSLAYAAIVVSGSIIAHYSKDKPIAVYSVLGSNRARVMNAFNALSILSTMFGNALVVETQATISSPIKDNMVRGLHLCYVATITTFFSVAITGYWAFGNSSNSNIFLSMVSDIGTTYIPSWMFILGNLSMIVQLIAGSVLYSQPTFEIIDNCIQKKTHNYSQPIFFKIILRLILRTCFMMLATLLAAMLPFFGDFNAIVGALGYMPLVFIYPIIFYLKFFEVPPLSVNFSIHLILLLIFASATIIGIFASIRQFILDENTFKIFANL</sequence>
<dbReference type="GO" id="GO:0016020">
    <property type="term" value="C:membrane"/>
    <property type="evidence" value="ECO:0007669"/>
    <property type="project" value="UniProtKB-SubCell"/>
</dbReference>
<feature type="transmembrane region" description="Helical" evidence="8">
    <location>
        <begin position="67"/>
        <end position="88"/>
    </location>
</feature>
<feature type="transmembrane region" description="Helical" evidence="8">
    <location>
        <begin position="306"/>
        <end position="330"/>
    </location>
</feature>
<feature type="transmembrane region" description="Helical" evidence="8">
    <location>
        <begin position="387"/>
        <end position="406"/>
    </location>
</feature>
<evidence type="ECO:0000259" key="9">
    <source>
        <dbReference type="Pfam" id="PF01490"/>
    </source>
</evidence>
<dbReference type="PANTHER" id="PTHR48017">
    <property type="entry name" value="OS05G0424000 PROTEIN-RELATED"/>
    <property type="match status" value="1"/>
</dbReference>